<evidence type="ECO:0000313" key="2">
    <source>
        <dbReference type="Proteomes" id="UP000515123"/>
    </source>
</evidence>
<dbReference type="GeneID" id="109722404"/>
<dbReference type="Proteomes" id="UP000515123">
    <property type="component" value="Linkage group 16"/>
</dbReference>
<gene>
    <name evidence="3" type="primary">LOC109722404</name>
</gene>
<dbReference type="RefSeq" id="XP_020106051.1">
    <property type="nucleotide sequence ID" value="XM_020250462.1"/>
</dbReference>
<protein>
    <submittedName>
        <fullName evidence="3">Uncharacterized protein LOC109722404</fullName>
    </submittedName>
</protein>
<dbReference type="AlphaFoldDB" id="A0A6P5GBQ9"/>
<feature type="region of interest" description="Disordered" evidence="1">
    <location>
        <begin position="78"/>
        <end position="113"/>
    </location>
</feature>
<reference evidence="2" key="1">
    <citation type="journal article" date="2015" name="Nat. Genet.">
        <title>The pineapple genome and the evolution of CAM photosynthesis.</title>
        <authorList>
            <person name="Ming R."/>
            <person name="VanBuren R."/>
            <person name="Wai C.M."/>
            <person name="Tang H."/>
            <person name="Schatz M.C."/>
            <person name="Bowers J.E."/>
            <person name="Lyons E."/>
            <person name="Wang M.L."/>
            <person name="Chen J."/>
            <person name="Biggers E."/>
            <person name="Zhang J."/>
            <person name="Huang L."/>
            <person name="Zhang L."/>
            <person name="Miao W."/>
            <person name="Zhang J."/>
            <person name="Ye Z."/>
            <person name="Miao C."/>
            <person name="Lin Z."/>
            <person name="Wang H."/>
            <person name="Zhou H."/>
            <person name="Yim W.C."/>
            <person name="Priest H.D."/>
            <person name="Zheng C."/>
            <person name="Woodhouse M."/>
            <person name="Edger P.P."/>
            <person name="Guyot R."/>
            <person name="Guo H.B."/>
            <person name="Guo H."/>
            <person name="Zheng G."/>
            <person name="Singh R."/>
            <person name="Sharma A."/>
            <person name="Min X."/>
            <person name="Zheng Y."/>
            <person name="Lee H."/>
            <person name="Gurtowski J."/>
            <person name="Sedlazeck F.J."/>
            <person name="Harkess A."/>
            <person name="McKain M.R."/>
            <person name="Liao Z."/>
            <person name="Fang J."/>
            <person name="Liu J."/>
            <person name="Zhang X."/>
            <person name="Zhang Q."/>
            <person name="Hu W."/>
            <person name="Qin Y."/>
            <person name="Wang K."/>
            <person name="Chen L.Y."/>
            <person name="Shirley N."/>
            <person name="Lin Y.R."/>
            <person name="Liu L.Y."/>
            <person name="Hernandez A.G."/>
            <person name="Wright C.L."/>
            <person name="Bulone V."/>
            <person name="Tuskan G.A."/>
            <person name="Heath K."/>
            <person name="Zee F."/>
            <person name="Moore P.H."/>
            <person name="Sunkar R."/>
            <person name="Leebens-Mack J.H."/>
            <person name="Mockler T."/>
            <person name="Bennetzen J.L."/>
            <person name="Freeling M."/>
            <person name="Sankoff D."/>
            <person name="Paterson A.H."/>
            <person name="Zhu X."/>
            <person name="Yang X."/>
            <person name="Smith J.A."/>
            <person name="Cushman J.C."/>
            <person name="Paull R.E."/>
            <person name="Yu Q."/>
        </authorList>
    </citation>
    <scope>NUCLEOTIDE SEQUENCE [LARGE SCALE GENOMIC DNA]</scope>
    <source>
        <strain evidence="2">cv. F153</strain>
    </source>
</reference>
<feature type="region of interest" description="Disordered" evidence="1">
    <location>
        <begin position="36"/>
        <end position="62"/>
    </location>
</feature>
<name>A0A6P5GBQ9_ANACO</name>
<evidence type="ECO:0000313" key="3">
    <source>
        <dbReference type="RefSeq" id="XP_020106051.1"/>
    </source>
</evidence>
<dbReference type="PANTHER" id="PTHR33083:SF123">
    <property type="entry name" value="EXPRESSED PROTEIN"/>
    <property type="match status" value="1"/>
</dbReference>
<reference evidence="3" key="2">
    <citation type="submission" date="2025-08" db="UniProtKB">
        <authorList>
            <consortium name="RefSeq"/>
        </authorList>
    </citation>
    <scope>IDENTIFICATION</scope>
    <source>
        <tissue evidence="3">Leaf</tissue>
    </source>
</reference>
<organism evidence="2 3">
    <name type="scientific">Ananas comosus</name>
    <name type="common">Pineapple</name>
    <name type="synonym">Ananas ananas</name>
    <dbReference type="NCBI Taxonomy" id="4615"/>
    <lineage>
        <taxon>Eukaryota</taxon>
        <taxon>Viridiplantae</taxon>
        <taxon>Streptophyta</taxon>
        <taxon>Embryophyta</taxon>
        <taxon>Tracheophyta</taxon>
        <taxon>Spermatophyta</taxon>
        <taxon>Magnoliopsida</taxon>
        <taxon>Liliopsida</taxon>
        <taxon>Poales</taxon>
        <taxon>Bromeliaceae</taxon>
        <taxon>Bromelioideae</taxon>
        <taxon>Ananas</taxon>
    </lineage>
</organism>
<evidence type="ECO:0000256" key="1">
    <source>
        <dbReference type="SAM" id="MobiDB-lite"/>
    </source>
</evidence>
<keyword evidence="2" id="KW-1185">Reference proteome</keyword>
<proteinExistence type="predicted"/>
<dbReference type="OrthoDB" id="694953at2759"/>
<accession>A0A6P5GBQ9</accession>
<dbReference type="PANTHER" id="PTHR33083">
    <property type="entry name" value="EXPRESSED PROTEIN"/>
    <property type="match status" value="1"/>
</dbReference>
<sequence>MEEFEESDILWPETSEDYHEDGAKFIWFNYNTPRSKANPLRAKPQTEEFEESDILWPDTPEDHYRDGAEHKWLNYNLPDESPNTCPPKPDGRGVSSPIDIPKRVPTGRPPSRAPALAGTVLAVSGESAHGASASTINGGQNFVPPHVVVARRINKRKMVLMIYGKTLEGRRNIIPQHVR</sequence>